<evidence type="ECO:0000256" key="5">
    <source>
        <dbReference type="ARBA" id="ARBA00022723"/>
    </source>
</evidence>
<evidence type="ECO:0000256" key="7">
    <source>
        <dbReference type="ARBA" id="ARBA00022777"/>
    </source>
</evidence>
<dbReference type="PANTHER" id="PTHR10584">
    <property type="entry name" value="SUGAR KINASE"/>
    <property type="match status" value="1"/>
</dbReference>
<keyword evidence="12" id="KW-0963">Cytoplasm</keyword>
<dbReference type="UniPathway" id="UPA00916">
    <property type="reaction ID" value="UER00889"/>
</dbReference>
<feature type="binding site" evidence="12">
    <location>
        <position position="246"/>
    </location>
    <ligand>
        <name>K(+)</name>
        <dbReference type="ChEBI" id="CHEBI:29103"/>
    </ligand>
</feature>
<dbReference type="SUPFAM" id="SSF53613">
    <property type="entry name" value="Ribokinase-like"/>
    <property type="match status" value="1"/>
</dbReference>
<dbReference type="GO" id="GO:0004747">
    <property type="term" value="F:ribokinase activity"/>
    <property type="evidence" value="ECO:0007669"/>
    <property type="project" value="UniProtKB-UniRule"/>
</dbReference>
<comment type="function">
    <text evidence="12">Catalyzes the phosphorylation of ribose at O-5 in a reaction requiring ATP and magnesium. The resulting D-ribose-5-phosphate can then be used either for sythesis of nucleotides, histidine, and tryptophan, or as a component of the pentose phosphate pathway.</text>
</comment>
<feature type="binding site" evidence="12">
    <location>
        <position position="140"/>
    </location>
    <ligand>
        <name>substrate</name>
    </ligand>
</feature>
<keyword evidence="7 12" id="KW-0418">Kinase</keyword>
<comment type="caution">
    <text evidence="12">Lacks conserved residue(s) required for the propagation of feature annotation.</text>
</comment>
<dbReference type="InterPro" id="IPR002139">
    <property type="entry name" value="Ribo/fructo_kinase"/>
</dbReference>
<accession>A0A6B0YV76</accession>
<keyword evidence="4 12" id="KW-0808">Transferase</keyword>
<feature type="domain" description="Carbohydrate kinase PfkB" evidence="13">
    <location>
        <begin position="1"/>
        <end position="294"/>
    </location>
</feature>
<keyword evidence="11 12" id="KW-0119">Carbohydrate metabolism</keyword>
<keyword evidence="6 12" id="KW-0547">Nucleotide-binding</keyword>
<dbReference type="GO" id="GO:0005524">
    <property type="term" value="F:ATP binding"/>
    <property type="evidence" value="ECO:0007669"/>
    <property type="project" value="UniProtKB-UniRule"/>
</dbReference>
<dbReference type="GO" id="GO:0046872">
    <property type="term" value="F:metal ion binding"/>
    <property type="evidence" value="ECO:0007669"/>
    <property type="project" value="UniProtKB-KW"/>
</dbReference>
<feature type="active site" description="Proton acceptor" evidence="12">
    <location>
        <position position="252"/>
    </location>
</feature>
<keyword evidence="10 12" id="KW-0630">Potassium</keyword>
<dbReference type="EMBL" id="VXRG01000078">
    <property type="protein sequence ID" value="MXY93632.1"/>
    <property type="molecule type" value="Genomic_DNA"/>
</dbReference>
<dbReference type="Gene3D" id="3.40.1190.20">
    <property type="match status" value="1"/>
</dbReference>
<comment type="pathway">
    <text evidence="12">Carbohydrate metabolism; D-ribose degradation; D-ribose 5-phosphate from beta-D-ribopyranose: step 2/2.</text>
</comment>
<feature type="binding site" evidence="12">
    <location>
        <position position="285"/>
    </location>
    <ligand>
        <name>K(+)</name>
        <dbReference type="ChEBI" id="CHEBI:29103"/>
    </ligand>
</feature>
<dbReference type="InterPro" id="IPR002173">
    <property type="entry name" value="Carboh/pur_kinase_PfkB_CS"/>
</dbReference>
<evidence type="ECO:0000256" key="8">
    <source>
        <dbReference type="ARBA" id="ARBA00022840"/>
    </source>
</evidence>
<dbReference type="PRINTS" id="PR00990">
    <property type="entry name" value="RIBOKINASE"/>
</dbReference>
<feature type="binding site" evidence="12">
    <location>
        <position position="287"/>
    </location>
    <ligand>
        <name>K(+)</name>
        <dbReference type="ChEBI" id="CHEBI:29103"/>
    </ligand>
</feature>
<evidence type="ECO:0000256" key="9">
    <source>
        <dbReference type="ARBA" id="ARBA00022842"/>
    </source>
</evidence>
<dbReference type="PANTHER" id="PTHR10584:SF166">
    <property type="entry name" value="RIBOKINASE"/>
    <property type="match status" value="1"/>
</dbReference>
<feature type="binding site" evidence="12">
    <location>
        <begin position="39"/>
        <end position="43"/>
    </location>
    <ligand>
        <name>substrate</name>
    </ligand>
</feature>
<comment type="caution">
    <text evidence="14">The sequence shown here is derived from an EMBL/GenBank/DDBJ whole genome shotgun (WGS) entry which is preliminary data.</text>
</comment>
<dbReference type="GO" id="GO:0019303">
    <property type="term" value="P:D-ribose catabolic process"/>
    <property type="evidence" value="ECO:0007669"/>
    <property type="project" value="UniProtKB-UniRule"/>
</dbReference>
<feature type="binding site" evidence="12">
    <location>
        <position position="276"/>
    </location>
    <ligand>
        <name>ATP</name>
        <dbReference type="ChEBI" id="CHEBI:30616"/>
    </ligand>
</feature>
<evidence type="ECO:0000256" key="12">
    <source>
        <dbReference type="HAMAP-Rule" id="MF_01987"/>
    </source>
</evidence>
<dbReference type="PROSITE" id="PS00584">
    <property type="entry name" value="PFKB_KINASES_2"/>
    <property type="match status" value="1"/>
</dbReference>
<evidence type="ECO:0000256" key="1">
    <source>
        <dbReference type="ARBA" id="ARBA00005380"/>
    </source>
</evidence>
<protein>
    <recommendedName>
        <fullName evidence="3 12">Ribokinase</fullName>
        <shortName evidence="12">RK</shortName>
        <ecNumber evidence="2 12">2.7.1.15</ecNumber>
    </recommendedName>
</protein>
<comment type="subunit">
    <text evidence="12">Homodimer.</text>
</comment>
<gene>
    <name evidence="12" type="primary">rbsK</name>
    <name evidence="14" type="ORF">F4Y42_09305</name>
</gene>
<reference evidence="14" key="1">
    <citation type="submission" date="2019-09" db="EMBL/GenBank/DDBJ databases">
        <title>Characterisation of the sponge microbiome using genome-centric metagenomics.</title>
        <authorList>
            <person name="Engelberts J.P."/>
            <person name="Robbins S.J."/>
            <person name="De Goeij J.M."/>
            <person name="Aranda M."/>
            <person name="Bell S.C."/>
            <person name="Webster N.S."/>
        </authorList>
    </citation>
    <scope>NUCLEOTIDE SEQUENCE</scope>
    <source>
        <strain evidence="14">SB0664_bin_27</strain>
    </source>
</reference>
<dbReference type="HAMAP" id="MF_01987">
    <property type="entry name" value="Ribokinase"/>
    <property type="match status" value="1"/>
</dbReference>
<dbReference type="GO" id="GO:0005829">
    <property type="term" value="C:cytosol"/>
    <property type="evidence" value="ECO:0007669"/>
    <property type="project" value="TreeGrafter"/>
</dbReference>
<organism evidence="14">
    <name type="scientific">Caldilineaceae bacterium SB0664_bin_27</name>
    <dbReference type="NCBI Taxonomy" id="2605260"/>
    <lineage>
        <taxon>Bacteria</taxon>
        <taxon>Bacillati</taxon>
        <taxon>Chloroflexota</taxon>
        <taxon>Caldilineae</taxon>
        <taxon>Caldilineales</taxon>
        <taxon>Caldilineaceae</taxon>
    </lineage>
</organism>
<name>A0A6B0YV76_9CHLR</name>
<feature type="binding site" evidence="12">
    <location>
        <begin position="220"/>
        <end position="225"/>
    </location>
    <ligand>
        <name>ATP</name>
        <dbReference type="ChEBI" id="CHEBI:30616"/>
    </ligand>
</feature>
<dbReference type="InterPro" id="IPR029056">
    <property type="entry name" value="Ribokinase-like"/>
</dbReference>
<keyword evidence="5 12" id="KW-0479">Metal-binding</keyword>
<dbReference type="CDD" id="cd01174">
    <property type="entry name" value="ribokinase"/>
    <property type="match status" value="1"/>
</dbReference>
<evidence type="ECO:0000256" key="3">
    <source>
        <dbReference type="ARBA" id="ARBA00016943"/>
    </source>
</evidence>
<comment type="similarity">
    <text evidence="12">Belongs to the carbohydrate kinase PfkB family. Ribokinase subfamily.</text>
</comment>
<feature type="binding site" evidence="12">
    <location>
        <position position="282"/>
    </location>
    <ligand>
        <name>K(+)</name>
        <dbReference type="ChEBI" id="CHEBI:29103"/>
    </ligand>
</feature>
<dbReference type="InterPro" id="IPR011611">
    <property type="entry name" value="PfkB_dom"/>
</dbReference>
<feature type="binding site" evidence="12">
    <location>
        <position position="184"/>
    </location>
    <ligand>
        <name>ATP</name>
        <dbReference type="ChEBI" id="CHEBI:30616"/>
    </ligand>
</feature>
<comment type="catalytic activity">
    <reaction evidence="12">
        <text>D-ribose + ATP = D-ribose 5-phosphate + ADP + H(+)</text>
        <dbReference type="Rhea" id="RHEA:13697"/>
        <dbReference type="ChEBI" id="CHEBI:15378"/>
        <dbReference type="ChEBI" id="CHEBI:30616"/>
        <dbReference type="ChEBI" id="CHEBI:47013"/>
        <dbReference type="ChEBI" id="CHEBI:78346"/>
        <dbReference type="ChEBI" id="CHEBI:456216"/>
        <dbReference type="EC" id="2.7.1.15"/>
    </reaction>
</comment>
<keyword evidence="9 12" id="KW-0460">Magnesium</keyword>
<evidence type="ECO:0000256" key="4">
    <source>
        <dbReference type="ARBA" id="ARBA00022679"/>
    </source>
</evidence>
<keyword evidence="8 12" id="KW-0067">ATP-binding</keyword>
<feature type="binding site" evidence="12">
    <location>
        <begin position="251"/>
        <end position="252"/>
    </location>
    <ligand>
        <name>ATP</name>
        <dbReference type="ChEBI" id="CHEBI:30616"/>
    </ligand>
</feature>
<evidence type="ECO:0000259" key="13">
    <source>
        <dbReference type="Pfam" id="PF00294"/>
    </source>
</evidence>
<comment type="cofactor">
    <cofactor evidence="12">
        <name>Mg(2+)</name>
        <dbReference type="ChEBI" id="CHEBI:18420"/>
    </cofactor>
    <text evidence="12">Requires a divalent cation, most likely magnesium in vivo, as an electrophilic catalyst to aid phosphoryl group transfer. It is the chelate of the metal and the nucleotide that is the actual substrate.</text>
</comment>
<feature type="binding site" evidence="12">
    <location>
        <position position="248"/>
    </location>
    <ligand>
        <name>K(+)</name>
        <dbReference type="ChEBI" id="CHEBI:29103"/>
    </ligand>
</feature>
<evidence type="ECO:0000256" key="11">
    <source>
        <dbReference type="ARBA" id="ARBA00023277"/>
    </source>
</evidence>
<dbReference type="AlphaFoldDB" id="A0A6B0YV76"/>
<dbReference type="EC" id="2.7.1.15" evidence="2 12"/>
<comment type="activity regulation">
    <text evidence="12">Activated by a monovalent cation that binds near, but not in, the active site. The most likely occupant of the site in vivo is potassium. Ion binding induces a conformational change that may alter substrate affinity.</text>
</comment>
<evidence type="ECO:0000256" key="10">
    <source>
        <dbReference type="ARBA" id="ARBA00022958"/>
    </source>
</evidence>
<comment type="subcellular location">
    <subcellularLocation>
        <location evidence="12">Cytoplasm</location>
    </subcellularLocation>
</comment>
<dbReference type="InterPro" id="IPR011877">
    <property type="entry name" value="Ribokinase"/>
</dbReference>
<feature type="binding site" evidence="12">
    <location>
        <position position="252"/>
    </location>
    <ligand>
        <name>substrate</name>
    </ligand>
</feature>
<dbReference type="Pfam" id="PF00294">
    <property type="entry name" value="PfkB"/>
    <property type="match status" value="1"/>
</dbReference>
<evidence type="ECO:0000313" key="14">
    <source>
        <dbReference type="EMBL" id="MXY93632.1"/>
    </source>
</evidence>
<evidence type="ECO:0000256" key="6">
    <source>
        <dbReference type="ARBA" id="ARBA00022741"/>
    </source>
</evidence>
<comment type="similarity">
    <text evidence="1">Belongs to the carbohydrate kinase pfkB family.</text>
</comment>
<proteinExistence type="inferred from homology"/>
<sequence>MPRIAVIGSYVVSLTVRVPRKPVMGEALIGDLFDMGPGGKGTNQAIAAARLGAQVDLLACLGDDPFADSAEQLYADEGVSTDHIHRIPGTNTGVGMVTLLPSGENSIVGHLGANMLMQPLHVEAFEPAIARSDVLMAQLEVPVELVARALELGRKHRVPTILNPAPGQTLEPDTLANVDLLTPNESETRILLGLPPDDPTPTQDLAGRLLELGVETIVVTRGEEGALIVTPRGTEAIPATPVQALDVTGAGDSFNAALAVGLAEGLDLRAAVNQANRAGAYTTIHLGVIDGLPTRAELEAFRGNAV</sequence>
<evidence type="ECO:0000256" key="2">
    <source>
        <dbReference type="ARBA" id="ARBA00012035"/>
    </source>
</evidence>